<dbReference type="EMBL" id="MCFG01000085">
    <property type="protein sequence ID" value="ORX82872.1"/>
    <property type="molecule type" value="Genomic_DNA"/>
</dbReference>
<evidence type="ECO:0000313" key="18">
    <source>
        <dbReference type="EMBL" id="ORX82872.1"/>
    </source>
</evidence>
<keyword evidence="3 13" id="KW-0813">Transport</keyword>
<evidence type="ECO:0000259" key="16">
    <source>
        <dbReference type="Pfam" id="PF04053"/>
    </source>
</evidence>
<evidence type="ECO:0000256" key="13">
    <source>
        <dbReference type="PIRNR" id="PIRNR005567"/>
    </source>
</evidence>
<evidence type="ECO:0000256" key="3">
    <source>
        <dbReference type="ARBA" id="ARBA00022448"/>
    </source>
</evidence>
<dbReference type="InterPro" id="IPR006692">
    <property type="entry name" value="Beta-prop_COPA/B_2nd"/>
</dbReference>
<organism evidence="18 19">
    <name type="scientific">Anaeromyces robustus</name>
    <dbReference type="NCBI Taxonomy" id="1754192"/>
    <lineage>
        <taxon>Eukaryota</taxon>
        <taxon>Fungi</taxon>
        <taxon>Fungi incertae sedis</taxon>
        <taxon>Chytridiomycota</taxon>
        <taxon>Chytridiomycota incertae sedis</taxon>
        <taxon>Neocallimastigomycetes</taxon>
        <taxon>Neocallimastigales</taxon>
        <taxon>Neocallimastigaceae</taxon>
        <taxon>Anaeromyces</taxon>
    </lineage>
</organism>
<dbReference type="InterPro" id="IPR036322">
    <property type="entry name" value="WD40_repeat_dom_sf"/>
</dbReference>
<dbReference type="PIRSF" id="PIRSF005567">
    <property type="entry name" value="Coatomer_beta'_subunit"/>
    <property type="match status" value="1"/>
</dbReference>
<reference evidence="18 19" key="2">
    <citation type="submission" date="2016-08" db="EMBL/GenBank/DDBJ databases">
        <title>Pervasive Adenine N6-methylation of Active Genes in Fungi.</title>
        <authorList>
            <consortium name="DOE Joint Genome Institute"/>
            <person name="Mondo S.J."/>
            <person name="Dannebaum R.O."/>
            <person name="Kuo R.C."/>
            <person name="Labutti K."/>
            <person name="Haridas S."/>
            <person name="Kuo A."/>
            <person name="Salamov A."/>
            <person name="Ahrendt S.R."/>
            <person name="Lipzen A."/>
            <person name="Sullivan W."/>
            <person name="Andreopoulos W.B."/>
            <person name="Clum A."/>
            <person name="Lindquist E."/>
            <person name="Daum C."/>
            <person name="Ramamoorthy G.K."/>
            <person name="Gryganskyi A."/>
            <person name="Culley D."/>
            <person name="Magnuson J.K."/>
            <person name="James T.Y."/>
            <person name="O'Malley M.A."/>
            <person name="Stajich J.E."/>
            <person name="Spatafora J.W."/>
            <person name="Visel A."/>
            <person name="Grigoriev I.V."/>
        </authorList>
    </citation>
    <scope>NUCLEOTIDE SEQUENCE [LARGE SCALE GENOMIC DNA]</scope>
    <source>
        <strain evidence="18 19">S4</strain>
    </source>
</reference>
<dbReference type="Gene3D" id="2.130.10.10">
    <property type="entry name" value="YVTN repeat-like/Quinoprotein amine dehydrogenase"/>
    <property type="match status" value="1"/>
</dbReference>
<evidence type="ECO:0000256" key="6">
    <source>
        <dbReference type="ARBA" id="ARBA00022737"/>
    </source>
</evidence>
<dbReference type="Gene3D" id="1.25.40.470">
    <property type="match status" value="1"/>
</dbReference>
<keyword evidence="9 13" id="KW-0333">Golgi apparatus</keyword>
<dbReference type="Pfam" id="PF23953">
    <property type="entry name" value="TPR_COPA_B"/>
    <property type="match status" value="1"/>
</dbReference>
<keyword evidence="11 13" id="KW-0968">Cytoplasmic vesicle</keyword>
<dbReference type="GO" id="GO:0030126">
    <property type="term" value="C:COPI vesicle coat"/>
    <property type="evidence" value="ECO:0007669"/>
    <property type="project" value="TreeGrafter"/>
</dbReference>
<dbReference type="Proteomes" id="UP000193944">
    <property type="component" value="Unassembled WGS sequence"/>
</dbReference>
<feature type="repeat" description="WD" evidence="14">
    <location>
        <begin position="127"/>
        <end position="159"/>
    </location>
</feature>
<proteinExistence type="inferred from homology"/>
<feature type="repeat" description="WD" evidence="14">
    <location>
        <begin position="170"/>
        <end position="204"/>
    </location>
</feature>
<dbReference type="Pfam" id="PF04053">
    <property type="entry name" value="B-prop_COPA_B_2nd"/>
    <property type="match status" value="1"/>
</dbReference>
<evidence type="ECO:0000256" key="12">
    <source>
        <dbReference type="ARBA" id="ARBA00025536"/>
    </source>
</evidence>
<evidence type="ECO:0000256" key="8">
    <source>
        <dbReference type="ARBA" id="ARBA00022927"/>
    </source>
</evidence>
<feature type="domain" description="COPA/B second beta-propeller" evidence="16">
    <location>
        <begin position="351"/>
        <end position="608"/>
    </location>
</feature>
<dbReference type="STRING" id="1754192.A0A1Y1XAU2"/>
<dbReference type="CDD" id="cd00200">
    <property type="entry name" value="WD40"/>
    <property type="match status" value="1"/>
</dbReference>
<dbReference type="PROSITE" id="PS50294">
    <property type="entry name" value="WD_REPEATS_REGION"/>
    <property type="match status" value="5"/>
</dbReference>
<accession>A0A1Y1XAU2</accession>
<dbReference type="InterPro" id="IPR020472">
    <property type="entry name" value="WD40_PAC1"/>
</dbReference>
<evidence type="ECO:0000256" key="5">
    <source>
        <dbReference type="ARBA" id="ARBA00022574"/>
    </source>
</evidence>
<comment type="function">
    <text evidence="12 13">The coatomer is a cytosolic protein complex that binds to dilysine motifs and reversibly associates with Golgi non-clathrin-coated vesicles, which further mediate biosynthetic protein transport from the ER, via the Golgi up to the trans Golgi network. Coatomer complex is required for budding from Golgi membranes, and is essential for the retrograde Golgi-to-ER transport of dilysine-tagged proteins.</text>
</comment>
<dbReference type="GO" id="GO:0006890">
    <property type="term" value="P:retrograde vesicle-mediated transport, Golgi to endoplasmic reticulum"/>
    <property type="evidence" value="ECO:0007669"/>
    <property type="project" value="TreeGrafter"/>
</dbReference>
<dbReference type="AlphaFoldDB" id="A0A1Y1XAU2"/>
<dbReference type="Pfam" id="PF00400">
    <property type="entry name" value="WD40"/>
    <property type="match status" value="5"/>
</dbReference>
<comment type="subcellular location">
    <subcellularLocation>
        <location evidence="1 13">Cytoplasmic vesicle</location>
        <location evidence="1 13">COPI-coated vesicle membrane</location>
        <topology evidence="1 13">Peripheral membrane protein</topology>
        <orientation evidence="1 13">Cytoplasmic side</orientation>
    </subcellularLocation>
    <subcellularLocation>
        <location evidence="13">Golgi apparatus membrane</location>
        <topology evidence="13">Peripheral membrane protein</topology>
        <orientation evidence="13">Cytoplasmic side</orientation>
    </subcellularLocation>
    <text evidence="13">The coatomer is cytoplasmic or polymerized on the cytoplasmic side of the Golgi, as well as on the vesicles/buds originating from it.</text>
</comment>
<dbReference type="GO" id="GO:0006886">
    <property type="term" value="P:intracellular protein transport"/>
    <property type="evidence" value="ECO:0007669"/>
    <property type="project" value="UniProtKB-UniRule"/>
</dbReference>
<evidence type="ECO:0000256" key="15">
    <source>
        <dbReference type="SAM" id="MobiDB-lite"/>
    </source>
</evidence>
<dbReference type="GO" id="GO:0000139">
    <property type="term" value="C:Golgi membrane"/>
    <property type="evidence" value="ECO:0007669"/>
    <property type="project" value="UniProtKB-SubCell"/>
</dbReference>
<sequence>MDNKIIKQNLIGKERIRSNNNKKKKKKKKYEIQPLHLDIKRQLTTRSERVKCVDFHPTEPWMLTSLYDGTIAIWNYETQEMIKTFEVSSSPVRTAKFVSRKSWIVAGADDMYISVFNYNTSEKVISFEAHADYVRSIAVHPSRPYILSCSDDMTIKLWDWENAWANIMVFEGHTNFIMQVAFNPKDSNTFASACLDKTIKVWSLGSPIANFTLEGHTEGVNCLDYYQGGEKPYIVSGADDGTVKVWDYQNKSCVQTLEGHTQNVDAVCFHPELPLIISGSEDGNICLWHSNTYRLENKLNYGLERVWAICCLKGSNSIGVGYDNGSICIKMGCEEPAISMDNSGKIIWAKHNNIKTANTKANLENVKDGEIMQLSVKDLGSCELYPHSLTHSPNGRFVAVCGDGEYIIYTALAWRNKSFGSAIEFVWATDSNEFAILDQNYQVRLYKHFKETEVKLNTPMNIDKINGGTLLSVQSPGLLCFYSWDNGDCIRCMEINAKNVYWSDSDLVVIVGDEFFYILRYNRLAYQKALEENIQISSEGLEDAFEVLSEVNESVKCGFWVGDSFVFINSSNRLNFTVGNQTNTLAYFDQNMYLLGYIPKDNRIYLSDKDINIYSYSLPQSVIEFETAILREDFESAKMILPNIPSEQLNKIARFLESQKLYEMALNVSTDPEHKFSLSIQLQKLDVAFEIAKELDDISSWKKLSEEALNAWKFDLAEECFRNAKNYEGLLMMYQASGNIKGILELANATEQAGKNNIAFLCYLLANDIKKCIELLIKTDRINEAVLFAYSYMPSAVPELAQMWKASLNNNKVAESITDPIQNPDLFPDYKYSLMAESAIQVQNQNENKFKTSEYTKYKGSLDWNLIEAMKIKMQEIEGQESKPTETPAETPVEPEAPETPAVESTEAPEQQ</sequence>
<dbReference type="CDD" id="cd22947">
    <property type="entry name" value="Coatomer_WDAD_beta-like"/>
    <property type="match status" value="1"/>
</dbReference>
<keyword evidence="7 13" id="KW-0931">ER-Golgi transport</keyword>
<evidence type="ECO:0000256" key="11">
    <source>
        <dbReference type="ARBA" id="ARBA00023329"/>
    </source>
</evidence>
<evidence type="ECO:0000256" key="9">
    <source>
        <dbReference type="ARBA" id="ARBA00023034"/>
    </source>
</evidence>
<keyword evidence="8 13" id="KW-0653">Protein transport</keyword>
<name>A0A1Y1XAU2_9FUNG</name>
<reference evidence="18 19" key="1">
    <citation type="submission" date="2016-08" db="EMBL/GenBank/DDBJ databases">
        <title>A Parts List for Fungal Cellulosomes Revealed by Comparative Genomics.</title>
        <authorList>
            <consortium name="DOE Joint Genome Institute"/>
            <person name="Haitjema C.H."/>
            <person name="Gilmore S.P."/>
            <person name="Henske J.K."/>
            <person name="Solomon K.V."/>
            <person name="De Groot R."/>
            <person name="Kuo A."/>
            <person name="Mondo S.J."/>
            <person name="Salamov A.A."/>
            <person name="Labutti K."/>
            <person name="Zhao Z."/>
            <person name="Chiniquy J."/>
            <person name="Barry K."/>
            <person name="Brewer H.M."/>
            <person name="Purvine S.O."/>
            <person name="Wright A.T."/>
            <person name="Boxma B."/>
            <person name="Van Alen T."/>
            <person name="Hackstein J.H."/>
            <person name="Baker S.E."/>
            <person name="Grigoriev I.V."/>
            <person name="O'Malley M.A."/>
        </authorList>
    </citation>
    <scope>NUCLEOTIDE SEQUENCE [LARGE SCALE GENOMIC DNA]</scope>
    <source>
        <strain evidence="18 19">S4</strain>
    </source>
</reference>
<dbReference type="GO" id="GO:0006891">
    <property type="term" value="P:intra-Golgi vesicle-mediated transport"/>
    <property type="evidence" value="ECO:0007669"/>
    <property type="project" value="TreeGrafter"/>
</dbReference>
<evidence type="ECO:0000256" key="14">
    <source>
        <dbReference type="PROSITE-ProRule" id="PRU00221"/>
    </source>
</evidence>
<comment type="similarity">
    <text evidence="2 13">Belongs to the WD repeat COPB2 family.</text>
</comment>
<gene>
    <name evidence="18" type="ORF">BCR32DRAFT_292349</name>
</gene>
<evidence type="ECO:0000256" key="10">
    <source>
        <dbReference type="ARBA" id="ARBA00023136"/>
    </source>
</evidence>
<protein>
    <recommendedName>
        <fullName evidence="13">Coatomer subunit beta'</fullName>
    </recommendedName>
</protein>
<feature type="region of interest" description="Disordered" evidence="15">
    <location>
        <begin position="875"/>
        <end position="912"/>
    </location>
</feature>
<dbReference type="FunFam" id="2.130.10.10:FF:000016">
    <property type="entry name" value="Coatomer alpha subunit, putative"/>
    <property type="match status" value="1"/>
</dbReference>
<dbReference type="InterPro" id="IPR001680">
    <property type="entry name" value="WD40_rpt"/>
</dbReference>
<comment type="caution">
    <text evidence="18">The sequence shown here is derived from an EMBL/GenBank/DDBJ whole genome shotgun (WGS) entry which is preliminary data.</text>
</comment>
<dbReference type="PRINTS" id="PR00320">
    <property type="entry name" value="GPROTEINBRPT"/>
</dbReference>
<feature type="compositionally biased region" description="Low complexity" evidence="15">
    <location>
        <begin position="885"/>
        <end position="912"/>
    </location>
</feature>
<keyword evidence="10 13" id="KW-0472">Membrane</keyword>
<feature type="domain" description="COPA/B TPR" evidence="17">
    <location>
        <begin position="625"/>
        <end position="805"/>
    </location>
</feature>
<keyword evidence="6" id="KW-0677">Repeat</keyword>
<evidence type="ECO:0000256" key="4">
    <source>
        <dbReference type="ARBA" id="ARBA00022490"/>
    </source>
</evidence>
<dbReference type="PANTHER" id="PTHR19876:SF2">
    <property type="entry name" value="COATOMER SUBUNIT BETA"/>
    <property type="match status" value="1"/>
</dbReference>
<dbReference type="InterPro" id="IPR015943">
    <property type="entry name" value="WD40/YVTN_repeat-like_dom_sf"/>
</dbReference>
<dbReference type="PANTHER" id="PTHR19876">
    <property type="entry name" value="COATOMER"/>
    <property type="match status" value="1"/>
</dbReference>
<keyword evidence="5 14" id="KW-0853">WD repeat</keyword>
<dbReference type="SMART" id="SM00320">
    <property type="entry name" value="WD40"/>
    <property type="match status" value="7"/>
</dbReference>
<feature type="repeat" description="WD" evidence="14">
    <location>
        <begin position="43"/>
        <end position="84"/>
    </location>
</feature>
<feature type="compositionally biased region" description="Basic and acidic residues" evidence="15">
    <location>
        <begin position="875"/>
        <end position="884"/>
    </location>
</feature>
<evidence type="ECO:0000256" key="1">
    <source>
        <dbReference type="ARBA" id="ARBA00004347"/>
    </source>
</evidence>
<dbReference type="InterPro" id="IPR050844">
    <property type="entry name" value="Coatomer_complex_subunit"/>
</dbReference>
<dbReference type="PROSITE" id="PS50082">
    <property type="entry name" value="WD_REPEATS_2"/>
    <property type="match status" value="5"/>
</dbReference>
<dbReference type="InterPro" id="IPR056176">
    <property type="entry name" value="TPR_COPA_B"/>
</dbReference>
<evidence type="ECO:0000313" key="19">
    <source>
        <dbReference type="Proteomes" id="UP000193944"/>
    </source>
</evidence>
<evidence type="ECO:0000256" key="2">
    <source>
        <dbReference type="ARBA" id="ARBA00010844"/>
    </source>
</evidence>
<dbReference type="GO" id="GO:0005198">
    <property type="term" value="F:structural molecule activity"/>
    <property type="evidence" value="ECO:0007669"/>
    <property type="project" value="UniProtKB-UniRule"/>
</dbReference>
<dbReference type="InterPro" id="IPR016453">
    <property type="entry name" value="COPB2"/>
</dbReference>
<dbReference type="SUPFAM" id="SSF82171">
    <property type="entry name" value="DPP6 N-terminal domain-like"/>
    <property type="match status" value="1"/>
</dbReference>
<feature type="repeat" description="WD" evidence="14">
    <location>
        <begin position="213"/>
        <end position="256"/>
    </location>
</feature>
<keyword evidence="19" id="KW-1185">Reference proteome</keyword>
<comment type="subunit">
    <text evidence="13">Oligomeric complex that consists of at least the alpha, beta, beta', gamma, delta, epsilon and zeta subunits.</text>
</comment>
<dbReference type="GO" id="GO:0006888">
    <property type="term" value="P:endoplasmic reticulum to Golgi vesicle-mediated transport"/>
    <property type="evidence" value="ECO:0007669"/>
    <property type="project" value="TreeGrafter"/>
</dbReference>
<dbReference type="FunFam" id="1.25.40.470:FF:000001">
    <property type="entry name" value="Coatomer subunit beta"/>
    <property type="match status" value="1"/>
</dbReference>
<dbReference type="SUPFAM" id="SSF50978">
    <property type="entry name" value="WD40 repeat-like"/>
    <property type="match status" value="1"/>
</dbReference>
<feature type="repeat" description="WD" evidence="14">
    <location>
        <begin position="257"/>
        <end position="298"/>
    </location>
</feature>
<evidence type="ECO:0000259" key="17">
    <source>
        <dbReference type="Pfam" id="PF23953"/>
    </source>
</evidence>
<keyword evidence="4 13" id="KW-0963">Cytoplasm</keyword>
<evidence type="ECO:0000256" key="7">
    <source>
        <dbReference type="ARBA" id="ARBA00022892"/>
    </source>
</evidence>
<dbReference type="OrthoDB" id="10261470at2759"/>